<dbReference type="AlphaFoldDB" id="A0A1A7XSW9"/>
<reference evidence="7" key="2">
    <citation type="submission" date="2016-06" db="EMBL/GenBank/DDBJ databases">
        <title>The genome of a short-lived fish provides insights into sex chromosome evolution and the genetic control of aging.</title>
        <authorList>
            <person name="Reichwald K."/>
            <person name="Felder M."/>
            <person name="Petzold A."/>
            <person name="Koch P."/>
            <person name="Groth M."/>
            <person name="Platzer M."/>
        </authorList>
    </citation>
    <scope>NUCLEOTIDE SEQUENCE</scope>
    <source>
        <tissue evidence="7">Brain</tissue>
    </source>
</reference>
<dbReference type="EMBL" id="HADW01019480">
    <property type="protein sequence ID" value="SBP20880.1"/>
    <property type="molecule type" value="Transcribed_RNA"/>
</dbReference>
<sequence length="229" mass="25921">MRKELTEHRFGVFMQFSVKSPLLFMALSNDERPEDAGECPVCYESLSDSERTLSCGHVFCHDCLVKTLVSIHRNGDTRNTIVCPICRHLTFIKRQKEALVTLAAHKHPDEGQTLEVPLPLRPGQSAQRASRNRFQSGVNWMVHGFRSVFQRIRPVRLISPSQNACQIFIISAQGRPMAEEDALDVVVTVVHPQRRRRRICTTARCLLILLLAFTLLALVAATLPWILLA</sequence>
<feature type="domain" description="RING-type" evidence="6">
    <location>
        <begin position="39"/>
        <end position="87"/>
    </location>
</feature>
<dbReference type="GO" id="GO:0008270">
    <property type="term" value="F:zinc ion binding"/>
    <property type="evidence" value="ECO:0007669"/>
    <property type="project" value="UniProtKB-KW"/>
</dbReference>
<protein>
    <submittedName>
        <fullName evidence="7">Ring finger protein 222</fullName>
    </submittedName>
</protein>
<evidence type="ECO:0000256" key="5">
    <source>
        <dbReference type="SAM" id="Phobius"/>
    </source>
</evidence>
<dbReference type="InterPro" id="IPR042973">
    <property type="entry name" value="RNF222"/>
</dbReference>
<reference evidence="7" key="1">
    <citation type="submission" date="2016-05" db="EMBL/GenBank/DDBJ databases">
        <authorList>
            <person name="Lavstsen T."/>
            <person name="Jespersen J.S."/>
        </authorList>
    </citation>
    <scope>NUCLEOTIDE SEQUENCE</scope>
    <source>
        <tissue evidence="7">Brain</tissue>
    </source>
</reference>
<organism evidence="7">
    <name type="scientific">Iconisemion striatum</name>
    <dbReference type="NCBI Taxonomy" id="60296"/>
    <lineage>
        <taxon>Eukaryota</taxon>
        <taxon>Metazoa</taxon>
        <taxon>Chordata</taxon>
        <taxon>Craniata</taxon>
        <taxon>Vertebrata</taxon>
        <taxon>Euteleostomi</taxon>
        <taxon>Actinopterygii</taxon>
        <taxon>Neopterygii</taxon>
        <taxon>Teleostei</taxon>
        <taxon>Neoteleostei</taxon>
        <taxon>Acanthomorphata</taxon>
        <taxon>Ovalentaria</taxon>
        <taxon>Atherinomorphae</taxon>
        <taxon>Cyprinodontiformes</taxon>
        <taxon>Nothobranchiidae</taxon>
        <taxon>Iconisemion</taxon>
    </lineage>
</organism>
<feature type="transmembrane region" description="Helical" evidence="5">
    <location>
        <begin position="205"/>
        <end position="227"/>
    </location>
</feature>
<dbReference type="PANTHER" id="PTHR47095">
    <property type="entry name" value="RING FINGER PROTEIN 222"/>
    <property type="match status" value="1"/>
</dbReference>
<dbReference type="Gene3D" id="3.30.40.10">
    <property type="entry name" value="Zinc/RING finger domain, C3HC4 (zinc finger)"/>
    <property type="match status" value="1"/>
</dbReference>
<dbReference type="PROSITE" id="PS50089">
    <property type="entry name" value="ZF_RING_2"/>
    <property type="match status" value="1"/>
</dbReference>
<dbReference type="PANTHER" id="PTHR47095:SF1">
    <property type="entry name" value="RING FINGER PROTEIN 222"/>
    <property type="match status" value="1"/>
</dbReference>
<keyword evidence="2 4" id="KW-0863">Zinc-finger</keyword>
<evidence type="ECO:0000256" key="2">
    <source>
        <dbReference type="ARBA" id="ARBA00022771"/>
    </source>
</evidence>
<keyword evidence="5" id="KW-1133">Transmembrane helix</keyword>
<gene>
    <name evidence="7" type="primary">RNF222</name>
</gene>
<evidence type="ECO:0000256" key="3">
    <source>
        <dbReference type="ARBA" id="ARBA00022833"/>
    </source>
</evidence>
<accession>A0A1A7XSW9</accession>
<keyword evidence="3" id="KW-0862">Zinc</keyword>
<dbReference type="SMART" id="SM00184">
    <property type="entry name" value="RING"/>
    <property type="match status" value="1"/>
</dbReference>
<keyword evidence="1" id="KW-0479">Metal-binding</keyword>
<dbReference type="InterPro" id="IPR017907">
    <property type="entry name" value="Znf_RING_CS"/>
</dbReference>
<dbReference type="Pfam" id="PF13445">
    <property type="entry name" value="zf-RING_UBOX"/>
    <property type="match status" value="1"/>
</dbReference>
<dbReference type="CDD" id="cd16564">
    <property type="entry name" value="RING-HC_RNF222"/>
    <property type="match status" value="1"/>
</dbReference>
<name>A0A1A7XSW9_9TELE</name>
<dbReference type="InterPro" id="IPR027370">
    <property type="entry name" value="Znf-RING_euk"/>
</dbReference>
<evidence type="ECO:0000256" key="1">
    <source>
        <dbReference type="ARBA" id="ARBA00022723"/>
    </source>
</evidence>
<dbReference type="InterPro" id="IPR001841">
    <property type="entry name" value="Znf_RING"/>
</dbReference>
<evidence type="ECO:0000256" key="4">
    <source>
        <dbReference type="PROSITE-ProRule" id="PRU00175"/>
    </source>
</evidence>
<keyword evidence="5" id="KW-0812">Transmembrane</keyword>
<evidence type="ECO:0000313" key="7">
    <source>
        <dbReference type="EMBL" id="SBP20880.1"/>
    </source>
</evidence>
<dbReference type="SUPFAM" id="SSF57850">
    <property type="entry name" value="RING/U-box"/>
    <property type="match status" value="1"/>
</dbReference>
<dbReference type="InterPro" id="IPR013083">
    <property type="entry name" value="Znf_RING/FYVE/PHD"/>
</dbReference>
<keyword evidence="5" id="KW-0472">Membrane</keyword>
<dbReference type="PROSITE" id="PS00518">
    <property type="entry name" value="ZF_RING_1"/>
    <property type="match status" value="1"/>
</dbReference>
<proteinExistence type="predicted"/>
<evidence type="ECO:0000259" key="6">
    <source>
        <dbReference type="PROSITE" id="PS50089"/>
    </source>
</evidence>